<name>A0ABP0KNP0_9DINO</name>
<feature type="domain" description="AB hydrolase-1" evidence="1">
    <location>
        <begin position="29"/>
        <end position="302"/>
    </location>
</feature>
<dbReference type="Gene3D" id="3.40.50.1820">
    <property type="entry name" value="alpha/beta hydrolase"/>
    <property type="match status" value="1"/>
</dbReference>
<accession>A0ABP0KNP0</accession>
<dbReference type="EMBL" id="CAXAMN010009391">
    <property type="protein sequence ID" value="CAK9028501.1"/>
    <property type="molecule type" value="Genomic_DNA"/>
</dbReference>
<comment type="caution">
    <text evidence="2">The sequence shown here is derived from an EMBL/GenBank/DDBJ whole genome shotgun (WGS) entry which is preliminary data.</text>
</comment>
<organism evidence="2 3">
    <name type="scientific">Durusdinium trenchii</name>
    <dbReference type="NCBI Taxonomy" id="1381693"/>
    <lineage>
        <taxon>Eukaryota</taxon>
        <taxon>Sar</taxon>
        <taxon>Alveolata</taxon>
        <taxon>Dinophyceae</taxon>
        <taxon>Suessiales</taxon>
        <taxon>Symbiodiniaceae</taxon>
        <taxon>Durusdinium</taxon>
    </lineage>
</organism>
<keyword evidence="3" id="KW-1185">Reference proteome</keyword>
<evidence type="ECO:0000259" key="1">
    <source>
        <dbReference type="Pfam" id="PF00561"/>
    </source>
</evidence>
<dbReference type="Proteomes" id="UP001642484">
    <property type="component" value="Unassembled WGS sequence"/>
</dbReference>
<dbReference type="InterPro" id="IPR000073">
    <property type="entry name" value="AB_hydrolase_1"/>
</dbReference>
<dbReference type="InterPro" id="IPR029058">
    <property type="entry name" value="AB_hydrolase_fold"/>
</dbReference>
<evidence type="ECO:0000313" key="2">
    <source>
        <dbReference type="EMBL" id="CAK9028501.1"/>
    </source>
</evidence>
<gene>
    <name evidence="2" type="ORF">CCMP2556_LOCUS17135</name>
</gene>
<sequence>MKRATPRLTQWVETRAANLGGISVLSSSPALVWAHGLGGCCDSDEARGMGSILDPAKLGRTILRLDLRGHGRSKSAHDNDSSSMVHQYTWSQLAKDMRKAAADSVSRSFYGGEALGAAVALEAAVAAQATRSIDASPGLVLMRPPLMLAQVAKHGSVDAKHLQEFLQIAHLVETEGFGSLEQAEAEDSTPFLNGADAAFCSVTKKELQQFRRAMDEDAFAAALRGYAASEQLGKELAIRFKEGLVNSPLSMAADAYGVPLTPGCPVLLLAVNGDDHHPVEAAEELAKLLPNAELEVADNLQHAKSTWATRISSFLRKAWMKEFLTKRVMPQ</sequence>
<dbReference type="Pfam" id="PF00561">
    <property type="entry name" value="Abhydrolase_1"/>
    <property type="match status" value="1"/>
</dbReference>
<evidence type="ECO:0000313" key="3">
    <source>
        <dbReference type="Proteomes" id="UP001642484"/>
    </source>
</evidence>
<dbReference type="SUPFAM" id="SSF53474">
    <property type="entry name" value="alpha/beta-Hydrolases"/>
    <property type="match status" value="1"/>
</dbReference>
<reference evidence="2 3" key="1">
    <citation type="submission" date="2024-02" db="EMBL/GenBank/DDBJ databases">
        <authorList>
            <person name="Chen Y."/>
            <person name="Shah S."/>
            <person name="Dougan E. K."/>
            <person name="Thang M."/>
            <person name="Chan C."/>
        </authorList>
    </citation>
    <scope>NUCLEOTIDE SEQUENCE [LARGE SCALE GENOMIC DNA]</scope>
</reference>
<protein>
    <recommendedName>
        <fullName evidence="1">AB hydrolase-1 domain-containing protein</fullName>
    </recommendedName>
</protein>
<proteinExistence type="predicted"/>